<dbReference type="EMBL" id="CAJOAZ010000922">
    <property type="protein sequence ID" value="CAF3735679.1"/>
    <property type="molecule type" value="Genomic_DNA"/>
</dbReference>
<dbReference type="Proteomes" id="UP000663845">
    <property type="component" value="Unassembled WGS sequence"/>
</dbReference>
<dbReference type="EMBL" id="CAJNOG010000002">
    <property type="protein sequence ID" value="CAF0722937.1"/>
    <property type="molecule type" value="Genomic_DNA"/>
</dbReference>
<reference evidence="1" key="1">
    <citation type="submission" date="2021-02" db="EMBL/GenBank/DDBJ databases">
        <authorList>
            <person name="Nowell W R."/>
        </authorList>
    </citation>
    <scope>NUCLEOTIDE SEQUENCE</scope>
</reference>
<dbReference type="AlphaFoldDB" id="A0A813ME27"/>
<evidence type="ECO:0000313" key="4">
    <source>
        <dbReference type="EMBL" id="CAF3735679.1"/>
    </source>
</evidence>
<organism evidence="1 5">
    <name type="scientific">Adineta steineri</name>
    <dbReference type="NCBI Taxonomy" id="433720"/>
    <lineage>
        <taxon>Eukaryota</taxon>
        <taxon>Metazoa</taxon>
        <taxon>Spiralia</taxon>
        <taxon>Gnathifera</taxon>
        <taxon>Rotifera</taxon>
        <taxon>Eurotatoria</taxon>
        <taxon>Bdelloidea</taxon>
        <taxon>Adinetida</taxon>
        <taxon>Adinetidae</taxon>
        <taxon>Adineta</taxon>
    </lineage>
</organism>
<evidence type="ECO:0000313" key="2">
    <source>
        <dbReference type="EMBL" id="CAF1150386.1"/>
    </source>
</evidence>
<evidence type="ECO:0000313" key="1">
    <source>
        <dbReference type="EMBL" id="CAF0722937.1"/>
    </source>
</evidence>
<dbReference type="Proteomes" id="UP000663881">
    <property type="component" value="Unassembled WGS sequence"/>
</dbReference>
<dbReference type="Proteomes" id="UP000663844">
    <property type="component" value="Unassembled WGS sequence"/>
</dbReference>
<dbReference type="EMBL" id="CAJOAY010000433">
    <property type="protein sequence ID" value="CAF3664079.1"/>
    <property type="molecule type" value="Genomic_DNA"/>
</dbReference>
<evidence type="ECO:0000313" key="3">
    <source>
        <dbReference type="EMBL" id="CAF3664079.1"/>
    </source>
</evidence>
<proteinExistence type="predicted"/>
<comment type="caution">
    <text evidence="1">The sequence shown here is derived from an EMBL/GenBank/DDBJ whole genome shotgun (WGS) entry which is preliminary data.</text>
</comment>
<dbReference type="Proteomes" id="UP000663891">
    <property type="component" value="Unassembled WGS sequence"/>
</dbReference>
<protein>
    <submittedName>
        <fullName evidence="1">Uncharacterized protein</fullName>
    </submittedName>
</protein>
<name>A0A813ME27_9BILA</name>
<dbReference type="EMBL" id="CAJNON010000260">
    <property type="protein sequence ID" value="CAF1150386.1"/>
    <property type="molecule type" value="Genomic_DNA"/>
</dbReference>
<sequence>MIKPTGMGINTGYHYSNVALKMQNYIKYGPLHYTLIYPRRIANPFHPEHHHSPAPHLGIHPEARGVPMLRRKRFPPAHWHPAHMWL</sequence>
<accession>A0A813ME27</accession>
<dbReference type="OrthoDB" id="10072710at2759"/>
<gene>
    <name evidence="1" type="ORF">JYZ213_LOCUS466</name>
    <name evidence="3" type="ORF">OKA104_LOCUS9967</name>
    <name evidence="4" type="ORF">OXD698_LOCUS14558</name>
    <name evidence="2" type="ORF">VCS650_LOCUS22777</name>
</gene>
<evidence type="ECO:0000313" key="5">
    <source>
        <dbReference type="Proteomes" id="UP000663845"/>
    </source>
</evidence>